<sequence length="669" mass="77055">MKIYSKIDYLGFQEVYTHGDVLPKDIEKPEKEPFIILTLPADTSNISYLIQNFPLFKKLGYCEVRDQTQILTITSKRKVGIVINALLSSPDYNHSQNGALLERLGLLQQELAKTTKIYNPPHKSKERAQYHSAPIEIIRETDAPKPSHSAEKVKKVDKLPIEILKTEESGRRITEIEAFNGMCYRLLLNDRTPRVRSVHDNQGNRVGVISREIDNFQSLHDYYLKQKKLMGNLRSPRQIDLVKSGIGRILGAAYTEEENDLHGGNIGYDPINLISYKIDHDQATWPITSKYKNINPNKPLYKGNERAYGIKPRDAFPITQRDITNFPHLRDAKPRNFPDETDSGILDLGGIEDNPDFIKDVFSVFLKRALFNEKIYRAIANETIGNPKLREELVAHKTRRSELLKAELIKNKKFLKFLIENPDLKKQIIDEFREYNANYRENSPLRLDLEDLGNKFDILVEQTSEQINVPESVELFKRYYIPDQDVNAYEYKTALRDSSLRKEETKSHLKSGLHVNEAEAEFIFNKLKRIWLSDPINSPENIIERNAEKTLANILADIIRLDGKIGIFGGETRRLDNDHEITISRGAAAIFDLYQKHQNGELPTAVETLEVIIGQAAIANAYQGHTWFNRRQPETSDFYNKIVAIQHRRLTEDVSHKIKTEDQLYGVCF</sequence>
<comment type="caution">
    <text evidence="1">The sequence shown here is derived from an EMBL/GenBank/DDBJ whole genome shotgun (WGS) entry which is preliminary data.</text>
</comment>
<dbReference type="RefSeq" id="WP_182352201.1">
    <property type="nucleotide sequence ID" value="NZ_JAJSPM010000005.1"/>
</dbReference>
<accession>A0ABS8X3F9</accession>
<protein>
    <recommendedName>
        <fullName evidence="3">Teichoic acid biosynthesis protein</fullName>
    </recommendedName>
</protein>
<evidence type="ECO:0000313" key="2">
    <source>
        <dbReference type="Proteomes" id="UP001320170"/>
    </source>
</evidence>
<name>A0ABS8X3F9_9GAMM</name>
<proteinExistence type="predicted"/>
<organism evidence="1 2">
    <name type="scientific">Legionella resiliens</name>
    <dbReference type="NCBI Taxonomy" id="2905958"/>
    <lineage>
        <taxon>Bacteria</taxon>
        <taxon>Pseudomonadati</taxon>
        <taxon>Pseudomonadota</taxon>
        <taxon>Gammaproteobacteria</taxon>
        <taxon>Legionellales</taxon>
        <taxon>Legionellaceae</taxon>
        <taxon>Legionella</taxon>
    </lineage>
</organism>
<dbReference type="EMBL" id="JAJTND010000004">
    <property type="protein sequence ID" value="MCE3532386.1"/>
    <property type="molecule type" value="Genomic_DNA"/>
</dbReference>
<gene>
    <name evidence="1" type="ORF">LXO92_08360</name>
</gene>
<evidence type="ECO:0000313" key="1">
    <source>
        <dbReference type="EMBL" id="MCE3532386.1"/>
    </source>
</evidence>
<evidence type="ECO:0008006" key="3">
    <source>
        <dbReference type="Google" id="ProtNLM"/>
    </source>
</evidence>
<dbReference type="Proteomes" id="UP001320170">
    <property type="component" value="Unassembled WGS sequence"/>
</dbReference>
<keyword evidence="2" id="KW-1185">Reference proteome</keyword>
<reference evidence="1 2" key="1">
    <citation type="journal article" date="2024" name="Pathogens">
        <title>Characterization of a Novel Species of Legionella Isolated from a Healthcare Facility: Legionella resiliens sp. nov.</title>
        <authorList>
            <person name="Cristino S."/>
            <person name="Pascale M.R."/>
            <person name="Marino F."/>
            <person name="Derelitto C."/>
            <person name="Salaris S."/>
            <person name="Orsini M."/>
            <person name="Squarzoni S."/>
            <person name="Grottola A."/>
            <person name="Girolamini L."/>
        </authorList>
    </citation>
    <scope>NUCLEOTIDE SEQUENCE [LARGE SCALE GENOMIC DNA]</scope>
    <source>
        <strain evidence="1 2">8cVS16</strain>
    </source>
</reference>